<name>A0A2S4PMP9_9PEZI</name>
<dbReference type="Proteomes" id="UP000237438">
    <property type="component" value="Unassembled WGS sequence"/>
</dbReference>
<feature type="chain" id="PRO_5015424694" description="IGFBP N-terminal domain-containing protein" evidence="1">
    <location>
        <begin position="17"/>
        <end position="291"/>
    </location>
</feature>
<gene>
    <name evidence="2" type="ORF">EPUL_003836</name>
</gene>
<feature type="signal peptide" evidence="1">
    <location>
        <begin position="1"/>
        <end position="16"/>
    </location>
</feature>
<evidence type="ECO:0008006" key="4">
    <source>
        <dbReference type="Google" id="ProtNLM"/>
    </source>
</evidence>
<dbReference type="EMBL" id="PEDP01001715">
    <property type="protein sequence ID" value="POS83294.1"/>
    <property type="molecule type" value="Genomic_DNA"/>
</dbReference>
<keyword evidence="1" id="KW-0732">Signal</keyword>
<comment type="caution">
    <text evidence="2">The sequence shown here is derived from an EMBL/GenBank/DDBJ whole genome shotgun (WGS) entry which is preliminary data.</text>
</comment>
<evidence type="ECO:0000256" key="1">
    <source>
        <dbReference type="SAM" id="SignalP"/>
    </source>
</evidence>
<dbReference type="AlphaFoldDB" id="A0A2S4PMP9"/>
<proteinExistence type="predicted"/>
<organism evidence="2 3">
    <name type="scientific">Erysiphe pulchra</name>
    <dbReference type="NCBI Taxonomy" id="225359"/>
    <lineage>
        <taxon>Eukaryota</taxon>
        <taxon>Fungi</taxon>
        <taxon>Dikarya</taxon>
        <taxon>Ascomycota</taxon>
        <taxon>Pezizomycotina</taxon>
        <taxon>Leotiomycetes</taxon>
        <taxon>Erysiphales</taxon>
        <taxon>Erysiphaceae</taxon>
        <taxon>Erysiphe</taxon>
    </lineage>
</organism>
<dbReference type="STRING" id="225359.A0A2S4PMP9"/>
<evidence type="ECO:0000313" key="2">
    <source>
        <dbReference type="EMBL" id="POS83294.1"/>
    </source>
</evidence>
<accession>A0A2S4PMP9</accession>
<reference evidence="2 3" key="1">
    <citation type="submission" date="2017-10" db="EMBL/GenBank/DDBJ databases">
        <title>Development of genomic resources for the powdery mildew, Erysiphe pulchra.</title>
        <authorList>
            <person name="Wadl P.A."/>
            <person name="Mack B.M."/>
            <person name="Moore G."/>
            <person name="Beltz S.B."/>
        </authorList>
    </citation>
    <scope>NUCLEOTIDE SEQUENCE [LARGE SCALE GENOMIC DNA]</scope>
    <source>
        <strain evidence="2">Cflorida</strain>
    </source>
</reference>
<protein>
    <recommendedName>
        <fullName evidence="4">IGFBP N-terminal domain-containing protein</fullName>
    </recommendedName>
</protein>
<keyword evidence="3" id="KW-1185">Reference proteome</keyword>
<sequence>MKFSFYILCVATLALSSLHKVPFNSTTCDEDKLGKLITGTHQSAQPTQISKSDCSKFLHITVTTPSCTEYTTKTVTLKTQSAPQKRGQQTEAPYEIPDAYKSAYSYSVCSSLGITPSTTTVLAQPTTMTITEVIIETSTSYPTPTTSTAPPTCTADLLNDPQNCGICGHVCGTGICEAGSCTDFKCRVQSCGNFDRCDDNGGDCYCFSSAKPAGNTGFCGKNAVCAGLTACANDSDCAGESSGNICAVSTCCPAFSPEKPGVCLVGQCSNPAQKLAMMSKFRSMKGSTAAF</sequence>
<evidence type="ECO:0000313" key="3">
    <source>
        <dbReference type="Proteomes" id="UP000237438"/>
    </source>
</evidence>
<dbReference type="OrthoDB" id="5596743at2759"/>